<comment type="function">
    <text evidence="4">May be involved in protection from oxidative damage.</text>
</comment>
<dbReference type="InterPro" id="IPR006571">
    <property type="entry name" value="TLDc_dom"/>
</dbReference>
<dbReference type="PANTHER" id="PTHR23354:SF62">
    <property type="entry name" value="MUSTARD, ISOFORM V"/>
    <property type="match status" value="1"/>
</dbReference>
<dbReference type="GO" id="GO:0006979">
    <property type="term" value="P:response to oxidative stress"/>
    <property type="evidence" value="ECO:0007669"/>
    <property type="project" value="TreeGrafter"/>
</dbReference>
<evidence type="ECO:0000256" key="6">
    <source>
        <dbReference type="SAM" id="MobiDB-lite"/>
    </source>
</evidence>
<keyword evidence="3" id="KW-0496">Mitochondrion</keyword>
<evidence type="ECO:0000256" key="2">
    <source>
        <dbReference type="ARBA" id="ARBA00009540"/>
    </source>
</evidence>
<dbReference type="EMBL" id="CAUWAG010000012">
    <property type="protein sequence ID" value="CAJ2508579.1"/>
    <property type="molecule type" value="Genomic_DNA"/>
</dbReference>
<feature type="compositionally biased region" description="Low complexity" evidence="6">
    <location>
        <begin position="22"/>
        <end position="54"/>
    </location>
</feature>
<organism evidence="8 9">
    <name type="scientific">Anthostomella pinea</name>
    <dbReference type="NCBI Taxonomy" id="933095"/>
    <lineage>
        <taxon>Eukaryota</taxon>
        <taxon>Fungi</taxon>
        <taxon>Dikarya</taxon>
        <taxon>Ascomycota</taxon>
        <taxon>Pezizomycotina</taxon>
        <taxon>Sordariomycetes</taxon>
        <taxon>Xylariomycetidae</taxon>
        <taxon>Xylariales</taxon>
        <taxon>Xylariaceae</taxon>
        <taxon>Anthostomella</taxon>
    </lineage>
</organism>
<feature type="region of interest" description="Disordered" evidence="6">
    <location>
        <begin position="270"/>
        <end position="304"/>
    </location>
</feature>
<dbReference type="PANTHER" id="PTHR23354">
    <property type="entry name" value="NUCLEOLAR PROTEIN 7/ESTROGEN RECEPTOR COACTIVATOR-RELATED"/>
    <property type="match status" value="1"/>
</dbReference>
<feature type="domain" description="TLDc" evidence="7">
    <location>
        <begin position="156"/>
        <end position="386"/>
    </location>
</feature>
<name>A0AAI8VPB2_9PEZI</name>
<dbReference type="SMART" id="SM00584">
    <property type="entry name" value="TLDc"/>
    <property type="match status" value="1"/>
</dbReference>
<evidence type="ECO:0000256" key="4">
    <source>
        <dbReference type="ARBA" id="ARBA00037112"/>
    </source>
</evidence>
<evidence type="ECO:0000313" key="8">
    <source>
        <dbReference type="EMBL" id="CAJ2508579.1"/>
    </source>
</evidence>
<comment type="subcellular location">
    <subcellularLocation>
        <location evidence="1">Mitochondrion</location>
    </subcellularLocation>
</comment>
<sequence>MNRHDTVNLIDLEDSPPPSGVSTPLSTSQTPSQSQSQSQPRSRYASPSSQLHSSPSPPQSQTPSQSGSYGIGSAVFGFWRRISALDSLPTSAPTPPLPTSQLYHLNAETTTGDGVNGPFVPPPSMAPRRTASPRGLPSLEPLTLSGYRPDTDADERLLSRGIAEEIRTFLPERLKIMEDWHLTYSLYQNGSSLSTLYQLCEEYRGRRAGFVLVVRDGKDGTFGAYLTEAPHPAASYYGTGECFLWRASLHAPLPPPPSADTTDLNYRTTTIASPTSPTSPASTHLSAGVTDPKTNKLPPTPSQPQAVLGAQSIRFQNFAYTGANDYCMFSETKFLSVGGGSGTYGLWLNDSLSRGHSATCDTFLNQPLSEEGEKFDVMGVELWVVGAT</sequence>
<feature type="region of interest" description="Disordered" evidence="6">
    <location>
        <begin position="108"/>
        <end position="148"/>
    </location>
</feature>
<dbReference type="Proteomes" id="UP001295740">
    <property type="component" value="Unassembled WGS sequence"/>
</dbReference>
<dbReference type="PROSITE" id="PS51886">
    <property type="entry name" value="TLDC"/>
    <property type="match status" value="1"/>
</dbReference>
<dbReference type="GO" id="GO:0005739">
    <property type="term" value="C:mitochondrion"/>
    <property type="evidence" value="ECO:0007669"/>
    <property type="project" value="UniProtKB-SubCell"/>
</dbReference>
<gene>
    <name evidence="8" type="ORF">KHLLAP_LOCUS9047</name>
</gene>
<evidence type="ECO:0000256" key="5">
    <source>
        <dbReference type="ARBA" id="ARBA00040604"/>
    </source>
</evidence>
<dbReference type="AlphaFoldDB" id="A0AAI8VPB2"/>
<evidence type="ECO:0000313" key="9">
    <source>
        <dbReference type="Proteomes" id="UP001295740"/>
    </source>
</evidence>
<evidence type="ECO:0000259" key="7">
    <source>
        <dbReference type="PROSITE" id="PS51886"/>
    </source>
</evidence>
<comment type="similarity">
    <text evidence="2">Belongs to the OXR1 family.</text>
</comment>
<comment type="caution">
    <text evidence="8">The sequence shown here is derived from an EMBL/GenBank/DDBJ whole genome shotgun (WGS) entry which is preliminary data.</text>
</comment>
<keyword evidence="9" id="KW-1185">Reference proteome</keyword>
<evidence type="ECO:0000256" key="1">
    <source>
        <dbReference type="ARBA" id="ARBA00004173"/>
    </source>
</evidence>
<proteinExistence type="inferred from homology"/>
<reference evidence="8" key="1">
    <citation type="submission" date="2023-10" db="EMBL/GenBank/DDBJ databases">
        <authorList>
            <person name="Hackl T."/>
        </authorList>
    </citation>
    <scope>NUCLEOTIDE SEQUENCE</scope>
</reference>
<protein>
    <recommendedName>
        <fullName evidence="5">Oxidation resistance protein 1</fullName>
    </recommendedName>
</protein>
<feature type="region of interest" description="Disordered" evidence="6">
    <location>
        <begin position="1"/>
        <end position="69"/>
    </location>
</feature>
<dbReference type="Pfam" id="PF07534">
    <property type="entry name" value="TLD"/>
    <property type="match status" value="2"/>
</dbReference>
<feature type="compositionally biased region" description="Low complexity" evidence="6">
    <location>
        <begin position="270"/>
        <end position="287"/>
    </location>
</feature>
<dbReference type="GO" id="GO:0005634">
    <property type="term" value="C:nucleus"/>
    <property type="evidence" value="ECO:0007669"/>
    <property type="project" value="TreeGrafter"/>
</dbReference>
<evidence type="ECO:0000256" key="3">
    <source>
        <dbReference type="ARBA" id="ARBA00023128"/>
    </source>
</evidence>
<accession>A0AAI8VPB2</accession>